<comment type="caution">
    <text evidence="3">The sequence shown here is derived from an EMBL/GenBank/DDBJ whole genome shotgun (WGS) entry which is preliminary data.</text>
</comment>
<sequence length="216" mass="25089">MLFLSKLYDFVLQHYSQGINHFPLVRLIFVSVDKTIFYLIVYLAIRISILFFKKKKINFKIEGIKLILATYLILLIELTVLRHVYFPWDIRFSSDYNFHSVNLEPLIETIKLTNGQSSFDFVYNLYGNILWFVPLGIILPRLKQFKKYTLVKSMLVGIGLSIAIECGQFILGSGISDIDDVIFNSLGTLIGCGLYFILNRLLTKKKYLKNKRSTNH</sequence>
<feature type="transmembrane region" description="Helical" evidence="1">
    <location>
        <begin position="181"/>
        <end position="202"/>
    </location>
</feature>
<feature type="transmembrane region" description="Helical" evidence="1">
    <location>
        <begin position="154"/>
        <end position="175"/>
    </location>
</feature>
<keyword evidence="1" id="KW-0812">Transmembrane</keyword>
<accession>A0A0R1HHX9</accession>
<dbReference type="PANTHER" id="PTHR36834:SF1">
    <property type="entry name" value="INTEGRAL MEMBRANE PROTEIN"/>
    <property type="match status" value="1"/>
</dbReference>
<organism evidence="3 4">
    <name type="scientific">Dellaglioa algida DSM 15638</name>
    <dbReference type="NCBI Taxonomy" id="1423719"/>
    <lineage>
        <taxon>Bacteria</taxon>
        <taxon>Bacillati</taxon>
        <taxon>Bacillota</taxon>
        <taxon>Bacilli</taxon>
        <taxon>Lactobacillales</taxon>
        <taxon>Lactobacillaceae</taxon>
        <taxon>Dellaglioa</taxon>
    </lineage>
</organism>
<gene>
    <name evidence="3" type="ORF">FC66_GL000708</name>
</gene>
<proteinExistence type="predicted"/>
<protein>
    <recommendedName>
        <fullName evidence="2">VanZ-like domain-containing protein</fullName>
    </recommendedName>
</protein>
<dbReference type="PATRIC" id="fig|1423719.4.peg.718"/>
<reference evidence="3 4" key="1">
    <citation type="journal article" date="2015" name="Genome Announc.">
        <title>Expanding the biotechnology potential of lactobacilli through comparative genomics of 213 strains and associated genera.</title>
        <authorList>
            <person name="Sun Z."/>
            <person name="Harris H.M."/>
            <person name="McCann A."/>
            <person name="Guo C."/>
            <person name="Argimon S."/>
            <person name="Zhang W."/>
            <person name="Yang X."/>
            <person name="Jeffery I.B."/>
            <person name="Cooney J.C."/>
            <person name="Kagawa T.F."/>
            <person name="Liu W."/>
            <person name="Song Y."/>
            <person name="Salvetti E."/>
            <person name="Wrobel A."/>
            <person name="Rasinkangas P."/>
            <person name="Parkhill J."/>
            <person name="Rea M.C."/>
            <person name="O'Sullivan O."/>
            <person name="Ritari J."/>
            <person name="Douillard F.P."/>
            <person name="Paul Ross R."/>
            <person name="Yang R."/>
            <person name="Briner A.E."/>
            <person name="Felis G.E."/>
            <person name="de Vos W.M."/>
            <person name="Barrangou R."/>
            <person name="Klaenhammer T.R."/>
            <person name="Caufield P.W."/>
            <person name="Cui Y."/>
            <person name="Zhang H."/>
            <person name="O'Toole P.W."/>
        </authorList>
    </citation>
    <scope>NUCLEOTIDE SEQUENCE [LARGE SCALE GENOMIC DNA]</scope>
    <source>
        <strain evidence="3 4">DSM 15638</strain>
    </source>
</reference>
<keyword evidence="4" id="KW-1185">Reference proteome</keyword>
<dbReference type="PANTHER" id="PTHR36834">
    <property type="entry name" value="MEMBRANE PROTEIN-RELATED"/>
    <property type="match status" value="1"/>
</dbReference>
<dbReference type="Proteomes" id="UP000051450">
    <property type="component" value="Unassembled WGS sequence"/>
</dbReference>
<evidence type="ECO:0000313" key="4">
    <source>
        <dbReference type="Proteomes" id="UP000051450"/>
    </source>
</evidence>
<dbReference type="EMBL" id="AZDI01000002">
    <property type="protein sequence ID" value="KRK46206.1"/>
    <property type="molecule type" value="Genomic_DNA"/>
</dbReference>
<keyword evidence="1" id="KW-0472">Membrane</keyword>
<dbReference type="STRING" id="1423719.FC66_GL000708"/>
<dbReference type="InterPro" id="IPR006976">
    <property type="entry name" value="VanZ-like"/>
</dbReference>
<dbReference type="InterPro" id="IPR053150">
    <property type="entry name" value="Teicoplanin_resist-assoc"/>
</dbReference>
<evidence type="ECO:0000259" key="2">
    <source>
        <dbReference type="Pfam" id="PF04892"/>
    </source>
</evidence>
<feature type="transmembrane region" description="Helical" evidence="1">
    <location>
        <begin position="35"/>
        <end position="52"/>
    </location>
</feature>
<feature type="transmembrane region" description="Helical" evidence="1">
    <location>
        <begin position="64"/>
        <end position="85"/>
    </location>
</feature>
<dbReference type="AlphaFoldDB" id="A0A0R1HHX9"/>
<evidence type="ECO:0000313" key="3">
    <source>
        <dbReference type="EMBL" id="KRK46206.1"/>
    </source>
</evidence>
<name>A0A0R1HHX9_9LACO</name>
<dbReference type="RefSeq" id="WP_057973781.1">
    <property type="nucleotide sequence ID" value="NZ_AZDI01000002.1"/>
</dbReference>
<dbReference type="Pfam" id="PF04892">
    <property type="entry name" value="VanZ"/>
    <property type="match status" value="1"/>
</dbReference>
<feature type="domain" description="VanZ-like" evidence="2">
    <location>
        <begin position="69"/>
        <end position="198"/>
    </location>
</feature>
<evidence type="ECO:0000256" key="1">
    <source>
        <dbReference type="SAM" id="Phobius"/>
    </source>
</evidence>
<keyword evidence="1" id="KW-1133">Transmembrane helix</keyword>
<dbReference type="OrthoDB" id="4822551at2"/>
<feature type="transmembrane region" description="Helical" evidence="1">
    <location>
        <begin position="121"/>
        <end position="142"/>
    </location>
</feature>